<organism evidence="4 5">
    <name type="scientific">Vineibacter terrae</name>
    <dbReference type="NCBI Taxonomy" id="2586908"/>
    <lineage>
        <taxon>Bacteria</taxon>
        <taxon>Pseudomonadati</taxon>
        <taxon>Pseudomonadota</taxon>
        <taxon>Alphaproteobacteria</taxon>
        <taxon>Hyphomicrobiales</taxon>
        <taxon>Vineibacter</taxon>
    </lineage>
</organism>
<dbReference type="GO" id="GO:0016705">
    <property type="term" value="F:oxidoreductase activity, acting on paired donors, with incorporation or reduction of molecular oxygen"/>
    <property type="evidence" value="ECO:0007669"/>
    <property type="project" value="InterPro"/>
</dbReference>
<keyword evidence="2" id="KW-0503">Monooxygenase</keyword>
<dbReference type="GO" id="GO:0005829">
    <property type="term" value="C:cytosol"/>
    <property type="evidence" value="ECO:0007669"/>
    <property type="project" value="TreeGrafter"/>
</dbReference>
<dbReference type="InterPro" id="IPR050766">
    <property type="entry name" value="Bact_Lucif_Oxidored"/>
</dbReference>
<dbReference type="InterPro" id="IPR036661">
    <property type="entry name" value="Luciferase-like_sf"/>
</dbReference>
<dbReference type="Proteomes" id="UP000321638">
    <property type="component" value="Unassembled WGS sequence"/>
</dbReference>
<evidence type="ECO:0000259" key="3">
    <source>
        <dbReference type="Pfam" id="PF00296"/>
    </source>
</evidence>
<protein>
    <submittedName>
        <fullName evidence="4">LLM class flavin-dependent oxidoreductase</fullName>
    </submittedName>
</protein>
<evidence type="ECO:0000256" key="2">
    <source>
        <dbReference type="ARBA" id="ARBA00023033"/>
    </source>
</evidence>
<feature type="domain" description="Luciferase-like" evidence="3">
    <location>
        <begin position="8"/>
        <end position="314"/>
    </location>
</feature>
<accession>A0A5C8PB75</accession>
<dbReference type="GO" id="GO:0004497">
    <property type="term" value="F:monooxygenase activity"/>
    <property type="evidence" value="ECO:0007669"/>
    <property type="project" value="UniProtKB-KW"/>
</dbReference>
<name>A0A5C8PB75_9HYPH</name>
<dbReference type="Pfam" id="PF00296">
    <property type="entry name" value="Bac_luciferase"/>
    <property type="match status" value="1"/>
</dbReference>
<proteinExistence type="predicted"/>
<dbReference type="Gene3D" id="3.20.20.30">
    <property type="entry name" value="Luciferase-like domain"/>
    <property type="match status" value="1"/>
</dbReference>
<dbReference type="AlphaFoldDB" id="A0A5C8PB75"/>
<dbReference type="PANTHER" id="PTHR30137">
    <property type="entry name" value="LUCIFERASE-LIKE MONOOXYGENASE"/>
    <property type="match status" value="1"/>
</dbReference>
<evidence type="ECO:0000256" key="1">
    <source>
        <dbReference type="ARBA" id="ARBA00023002"/>
    </source>
</evidence>
<keyword evidence="1" id="KW-0560">Oxidoreductase</keyword>
<dbReference type="OrthoDB" id="9776438at2"/>
<sequence>MTPLPRLGISLSFQVHRALGESWDKAYREGIEMAAEADRLGVRTIWVSEHHGEADGYCPSPVVAGAALAVAAPRCRIGQSVALAPLHGHPLRLAEDLAVLDNLSGGRVEIGLGQGYRPAEFAMFGLPYARRTRAFEEALDVLQLAWRGEPFDYGGQVYTVSVGVLRPPPVRPGTPPLWIGAAAPASRARAVRYRAGLMIAPLTELEHTARQVESFDEETTRQGGAQLPHALIREILVGDSVADAIERQRPYLDHVYRVQYAPERTGQTYRDPQTGERRPLTADHPYYMSEAFMQDRWFLGPPDDVAEKIAVWQRRLKLDHLIFQPRLPGMTLRQAVDNLERVARDVMPLVHARLGTG</sequence>
<keyword evidence="5" id="KW-1185">Reference proteome</keyword>
<reference evidence="4 5" key="1">
    <citation type="submission" date="2019-06" db="EMBL/GenBank/DDBJ databases">
        <title>New taxonomy in bacterial strain CC-CFT640, isolated from vineyard.</title>
        <authorList>
            <person name="Lin S.-Y."/>
            <person name="Tsai C.-F."/>
            <person name="Young C.-C."/>
        </authorList>
    </citation>
    <scope>NUCLEOTIDE SEQUENCE [LARGE SCALE GENOMIC DNA]</scope>
    <source>
        <strain evidence="4 5">CC-CFT640</strain>
    </source>
</reference>
<dbReference type="InterPro" id="IPR011251">
    <property type="entry name" value="Luciferase-like_dom"/>
</dbReference>
<evidence type="ECO:0000313" key="4">
    <source>
        <dbReference type="EMBL" id="TXL70943.1"/>
    </source>
</evidence>
<dbReference type="EMBL" id="VDUZ01000051">
    <property type="protein sequence ID" value="TXL70943.1"/>
    <property type="molecule type" value="Genomic_DNA"/>
</dbReference>
<evidence type="ECO:0000313" key="5">
    <source>
        <dbReference type="Proteomes" id="UP000321638"/>
    </source>
</evidence>
<comment type="caution">
    <text evidence="4">The sequence shown here is derived from an EMBL/GenBank/DDBJ whole genome shotgun (WGS) entry which is preliminary data.</text>
</comment>
<dbReference type="RefSeq" id="WP_147851167.1">
    <property type="nucleotide sequence ID" value="NZ_VDUZ01000051.1"/>
</dbReference>
<dbReference type="SUPFAM" id="SSF51679">
    <property type="entry name" value="Bacterial luciferase-like"/>
    <property type="match status" value="1"/>
</dbReference>
<gene>
    <name evidence="4" type="ORF">FHP25_32485</name>
</gene>
<dbReference type="PANTHER" id="PTHR30137:SF8">
    <property type="entry name" value="BLR5498 PROTEIN"/>
    <property type="match status" value="1"/>
</dbReference>